<dbReference type="Pfam" id="PF04760">
    <property type="entry name" value="IF2_N"/>
    <property type="match status" value="1"/>
</dbReference>
<feature type="non-terminal residue" evidence="2">
    <location>
        <position position="78"/>
    </location>
</feature>
<dbReference type="Proteomes" id="UP000263268">
    <property type="component" value="Unassembled WGS sequence"/>
</dbReference>
<comment type="caution">
    <text evidence="2">The sequence shown here is derived from an EMBL/GenBank/DDBJ whole genome shotgun (WGS) entry which is preliminary data.</text>
</comment>
<dbReference type="AlphaFoldDB" id="A0A3D6BN10"/>
<sequence>SKILKVTEFVTASEVATMMDVPVTQIISACMSLGMMVTMNQRLDAETLSIVADEFGYQVEFVTADIEESLEKVEDKPE</sequence>
<name>A0A3D6BN10_9FLAO</name>
<protein>
    <recommendedName>
        <fullName evidence="1">Translation initiation factor IF-2 N-terminal domain-containing protein</fullName>
    </recommendedName>
</protein>
<proteinExistence type="predicted"/>
<evidence type="ECO:0000313" key="3">
    <source>
        <dbReference type="Proteomes" id="UP000263268"/>
    </source>
</evidence>
<organism evidence="2 3">
    <name type="scientific">Xanthomarina gelatinilytica</name>
    <dbReference type="NCBI Taxonomy" id="1137281"/>
    <lineage>
        <taxon>Bacteria</taxon>
        <taxon>Pseudomonadati</taxon>
        <taxon>Bacteroidota</taxon>
        <taxon>Flavobacteriia</taxon>
        <taxon>Flavobacteriales</taxon>
        <taxon>Flavobacteriaceae</taxon>
        <taxon>Xanthomarina</taxon>
    </lineage>
</organism>
<dbReference type="InterPro" id="IPR006847">
    <property type="entry name" value="IF2_N"/>
</dbReference>
<reference evidence="2 3" key="1">
    <citation type="journal article" date="2018" name="Nat. Biotechnol.">
        <title>A standardized bacterial taxonomy based on genome phylogeny substantially revises the tree of life.</title>
        <authorList>
            <person name="Parks D.H."/>
            <person name="Chuvochina M."/>
            <person name="Waite D.W."/>
            <person name="Rinke C."/>
            <person name="Skarshewski A."/>
            <person name="Chaumeil P.A."/>
            <person name="Hugenholtz P."/>
        </authorList>
    </citation>
    <scope>NUCLEOTIDE SEQUENCE [LARGE SCALE GENOMIC DNA]</scope>
    <source>
        <strain evidence="2">UBA10227</strain>
    </source>
</reference>
<dbReference type="EMBL" id="DPRK01000047">
    <property type="protein sequence ID" value="HCY80621.1"/>
    <property type="molecule type" value="Genomic_DNA"/>
</dbReference>
<gene>
    <name evidence="2" type="ORF">DHV22_02950</name>
</gene>
<evidence type="ECO:0000313" key="2">
    <source>
        <dbReference type="EMBL" id="HCY80621.1"/>
    </source>
</evidence>
<accession>A0A3D6BN10</accession>
<evidence type="ECO:0000259" key="1">
    <source>
        <dbReference type="Pfam" id="PF04760"/>
    </source>
</evidence>
<feature type="domain" description="Translation initiation factor IF-2 N-terminal" evidence="1">
    <location>
        <begin position="7"/>
        <end position="57"/>
    </location>
</feature>
<feature type="non-terminal residue" evidence="2">
    <location>
        <position position="1"/>
    </location>
</feature>